<protein>
    <submittedName>
        <fullName evidence="2">Uncharacterized protein</fullName>
    </submittedName>
</protein>
<evidence type="ECO:0000256" key="1">
    <source>
        <dbReference type="SAM" id="Phobius"/>
    </source>
</evidence>
<keyword evidence="1" id="KW-1133">Transmembrane helix</keyword>
<accession>A0A521AZ48</accession>
<evidence type="ECO:0000313" key="3">
    <source>
        <dbReference type="Proteomes" id="UP000317593"/>
    </source>
</evidence>
<dbReference type="AlphaFoldDB" id="A0A521AZ48"/>
<keyword evidence="1" id="KW-0812">Transmembrane</keyword>
<keyword evidence="1" id="KW-0472">Membrane</keyword>
<proteinExistence type="predicted"/>
<name>A0A521AZ48_9BACT</name>
<sequence>MDTLNNIITITEQRHRIWWTGTIIAALFTVLLTMLYWNQSNPLWIGILRLAAFILFTLTVFGILKLSNGPLSIVVEHTPTHLTIDYRQKEKTVRHEQFEQTSIEELVISQKEQPLWRQYVQSSSATIKIHFSEEKRNHYLFEFSGRPLIFSKSDLLRLKDFITSRRSTVGHSDTSPPGEPQTSI</sequence>
<feature type="transmembrane region" description="Helical" evidence="1">
    <location>
        <begin position="43"/>
        <end position="64"/>
    </location>
</feature>
<organism evidence="2 3">
    <name type="scientific">Fodinibius sediminis</name>
    <dbReference type="NCBI Taxonomy" id="1214077"/>
    <lineage>
        <taxon>Bacteria</taxon>
        <taxon>Pseudomonadati</taxon>
        <taxon>Balneolota</taxon>
        <taxon>Balneolia</taxon>
        <taxon>Balneolales</taxon>
        <taxon>Balneolaceae</taxon>
        <taxon>Fodinibius</taxon>
    </lineage>
</organism>
<dbReference type="EMBL" id="FXTH01000002">
    <property type="protein sequence ID" value="SMO40086.1"/>
    <property type="molecule type" value="Genomic_DNA"/>
</dbReference>
<feature type="transmembrane region" description="Helical" evidence="1">
    <location>
        <begin position="17"/>
        <end position="37"/>
    </location>
</feature>
<gene>
    <name evidence="2" type="ORF">SAMN06265218_10219</name>
</gene>
<evidence type="ECO:0000313" key="2">
    <source>
        <dbReference type="EMBL" id="SMO40086.1"/>
    </source>
</evidence>
<reference evidence="2 3" key="1">
    <citation type="submission" date="2017-05" db="EMBL/GenBank/DDBJ databases">
        <authorList>
            <person name="Varghese N."/>
            <person name="Submissions S."/>
        </authorList>
    </citation>
    <scope>NUCLEOTIDE SEQUENCE [LARGE SCALE GENOMIC DNA]</scope>
    <source>
        <strain evidence="2 3">DSM 21194</strain>
    </source>
</reference>
<dbReference type="OrthoDB" id="1524816at2"/>
<keyword evidence="3" id="KW-1185">Reference proteome</keyword>
<dbReference type="Proteomes" id="UP000317593">
    <property type="component" value="Unassembled WGS sequence"/>
</dbReference>